<dbReference type="SUPFAM" id="SSF53187">
    <property type="entry name" value="Zn-dependent exopeptidases"/>
    <property type="match status" value="1"/>
</dbReference>
<accession>A0A3B0U804</accession>
<reference evidence="1" key="1">
    <citation type="submission" date="2018-06" db="EMBL/GenBank/DDBJ databases">
        <authorList>
            <person name="Zhirakovskaya E."/>
        </authorList>
    </citation>
    <scope>NUCLEOTIDE SEQUENCE</scope>
</reference>
<gene>
    <name evidence="1" type="ORF">MNBD_BACTEROID06-1716</name>
</gene>
<feature type="non-terminal residue" evidence="1">
    <location>
        <position position="1"/>
    </location>
</feature>
<feature type="non-terminal residue" evidence="1">
    <location>
        <position position="349"/>
    </location>
</feature>
<protein>
    <recommendedName>
        <fullName evidence="2">Peptidase M14 carboxypeptidase A domain-containing protein</fullName>
    </recommendedName>
</protein>
<sequence length="349" mass="39182">SSDDEFNSFRKQVAEELTLQFIPMLNPDGTNRFQRRTATEIDMNRDAVQLQTPEAKLLMDIVDVSKPDFAFNLHDQRRFYNIKGTAVPSSISFLAPAYNEGREVNSTRRKAMQLIAGMNKTLQNYIPEGVGLYDDTYGSRSFGDNIQAKGVSTILIESGWQANDMEKEAIRKLNFSALLSAFQMIANNSFAKHSVKEYLAIPSIDTKLFDVLIKGVKIGDRSDSKVDVGISRTEHILKAPNYYSVGILEDIGDLSAHYGFETVKTKGLKVVQGKSILVDSLEKLSIISVKRLLRQGILFLITQDIPFEPHVPFPINLVHPRKIKEVQAIQFEAKANFLLVDSKSGQIKH</sequence>
<dbReference type="AlphaFoldDB" id="A0A3B0U804"/>
<evidence type="ECO:0008006" key="2">
    <source>
        <dbReference type="Google" id="ProtNLM"/>
    </source>
</evidence>
<name>A0A3B0U804_9ZZZZ</name>
<organism evidence="1">
    <name type="scientific">hydrothermal vent metagenome</name>
    <dbReference type="NCBI Taxonomy" id="652676"/>
    <lineage>
        <taxon>unclassified sequences</taxon>
        <taxon>metagenomes</taxon>
        <taxon>ecological metagenomes</taxon>
    </lineage>
</organism>
<evidence type="ECO:0000313" key="1">
    <source>
        <dbReference type="EMBL" id="VAW27045.1"/>
    </source>
</evidence>
<dbReference type="EMBL" id="UOES01000173">
    <property type="protein sequence ID" value="VAW27045.1"/>
    <property type="molecule type" value="Genomic_DNA"/>
</dbReference>
<dbReference type="Gene3D" id="3.40.630.10">
    <property type="entry name" value="Zn peptidases"/>
    <property type="match status" value="1"/>
</dbReference>
<proteinExistence type="predicted"/>